<evidence type="ECO:0000313" key="2">
    <source>
        <dbReference type="EMBL" id="QDK70729.1"/>
    </source>
</evidence>
<dbReference type="AlphaFoldDB" id="A0A514Z813"/>
<evidence type="ECO:0000256" key="1">
    <source>
        <dbReference type="SAM" id="Coils"/>
    </source>
</evidence>
<dbReference type="RefSeq" id="WP_142766316.1">
    <property type="nucleotide sequence ID" value="NZ_CP041356.1"/>
</dbReference>
<protein>
    <submittedName>
        <fullName evidence="2">DUF342 domain-containing protein</fullName>
    </submittedName>
</protein>
<evidence type="ECO:0000313" key="3">
    <source>
        <dbReference type="Proteomes" id="UP000315128"/>
    </source>
</evidence>
<keyword evidence="3" id="KW-1185">Reference proteome</keyword>
<dbReference type="KEGG" id="lack:FLP15_05640"/>
<organism evidence="2 3">
    <name type="scientific">Lactococcus protaetiae</name>
    <dbReference type="NCBI Taxonomy" id="2592653"/>
    <lineage>
        <taxon>Bacteria</taxon>
        <taxon>Bacillati</taxon>
        <taxon>Bacillota</taxon>
        <taxon>Bacilli</taxon>
        <taxon>Lactobacillales</taxon>
        <taxon>Streptococcaceae</taxon>
        <taxon>Lactococcus</taxon>
    </lineage>
</organism>
<dbReference type="OrthoDB" id="2245216at2"/>
<keyword evidence="1" id="KW-0175">Coiled coil</keyword>
<reference evidence="2 3" key="1">
    <citation type="submission" date="2019-07" db="EMBL/GenBank/DDBJ databases">
        <title>Genome sequencing of KACC 19320.</title>
        <authorList>
            <person name="Heo J."/>
            <person name="Kim S.-J."/>
            <person name="Kim J.-S."/>
            <person name="Hong S.-B."/>
            <person name="Kwon S.-W."/>
        </authorList>
    </citation>
    <scope>NUCLEOTIDE SEQUENCE [LARGE SCALE GENOMIC DNA]</scope>
    <source>
        <strain evidence="2 3">KACC 19320</strain>
    </source>
</reference>
<accession>A0A514Z813</accession>
<dbReference type="Proteomes" id="UP000315128">
    <property type="component" value="Chromosome"/>
</dbReference>
<proteinExistence type="predicted"/>
<dbReference type="EMBL" id="CP041356">
    <property type="protein sequence ID" value="QDK70729.1"/>
    <property type="molecule type" value="Genomic_DNA"/>
</dbReference>
<feature type="coiled-coil region" evidence="1">
    <location>
        <begin position="10"/>
        <end position="44"/>
    </location>
</feature>
<sequence>MAGDRNADKRVILEREIRLKENQLDDLSQEQHTIQNQIEKFQNNMSQLFRQEEECYYMLHQEGERIDNQTVTLQEVSRVMREMSDRQSDELEQGYRIARINAQEEIEQLHRERNALAWD</sequence>
<name>A0A514Z813_9LACT</name>
<gene>
    <name evidence="2" type="ORF">FLP15_05640</name>
</gene>